<evidence type="ECO:0000313" key="3">
    <source>
        <dbReference type="Proteomes" id="UP000596063"/>
    </source>
</evidence>
<evidence type="ECO:0000256" key="1">
    <source>
        <dbReference type="SAM" id="Phobius"/>
    </source>
</evidence>
<dbReference type="RefSeq" id="WP_198568580.1">
    <property type="nucleotide sequence ID" value="NZ_CP066167.1"/>
</dbReference>
<accession>A0A7T4UPI3</accession>
<reference evidence="2 3" key="1">
    <citation type="submission" date="2020-12" db="EMBL/GenBank/DDBJ databases">
        <authorList>
            <person name="Shan Y."/>
        </authorList>
    </citation>
    <scope>NUCLEOTIDE SEQUENCE [LARGE SCALE GENOMIC DNA]</scope>
    <source>
        <strain evidence="3">csc3.9</strain>
    </source>
</reference>
<gene>
    <name evidence="2" type="ORF">I6N98_11940</name>
</gene>
<proteinExistence type="predicted"/>
<keyword evidence="1" id="KW-0472">Membrane</keyword>
<name>A0A7T4UPI3_9GAMM</name>
<keyword evidence="3" id="KW-1185">Reference proteome</keyword>
<dbReference type="EMBL" id="CP066167">
    <property type="protein sequence ID" value="QQD17078.1"/>
    <property type="molecule type" value="Genomic_DNA"/>
</dbReference>
<organism evidence="2 3">
    <name type="scientific">Spongiibacter nanhainus</name>
    <dbReference type="NCBI Taxonomy" id="2794344"/>
    <lineage>
        <taxon>Bacteria</taxon>
        <taxon>Pseudomonadati</taxon>
        <taxon>Pseudomonadota</taxon>
        <taxon>Gammaproteobacteria</taxon>
        <taxon>Cellvibrionales</taxon>
        <taxon>Spongiibacteraceae</taxon>
        <taxon>Spongiibacter</taxon>
    </lineage>
</organism>
<dbReference type="AlphaFoldDB" id="A0A7T4UPI3"/>
<keyword evidence="1" id="KW-1133">Transmembrane helix</keyword>
<evidence type="ECO:0000313" key="2">
    <source>
        <dbReference type="EMBL" id="QQD17078.1"/>
    </source>
</evidence>
<dbReference type="Proteomes" id="UP000596063">
    <property type="component" value="Chromosome"/>
</dbReference>
<sequence length="173" mass="18731">MAGSFLTNKHVVVAMIIAPILAILAYFAVDSAVSEPPVKAVEGQSYELVAASNCRYKSGRCTLKNGNFKVELVPAFRSERVLKLQLQSEFPLEGAKVAIAPNASASYPPVDMDADSSDQRSWTLQTSLPQGEAPELRLVVVAEGSIYYGDTGLTFTEYQTSFGKDFRENGADD</sequence>
<dbReference type="KEGG" id="snan:I6N98_11940"/>
<keyword evidence="1" id="KW-0812">Transmembrane</keyword>
<feature type="transmembrane region" description="Helical" evidence="1">
    <location>
        <begin position="12"/>
        <end position="29"/>
    </location>
</feature>
<protein>
    <submittedName>
        <fullName evidence="2">Uncharacterized protein</fullName>
    </submittedName>
</protein>